<keyword evidence="2 4" id="KW-0238">DNA-binding</keyword>
<reference evidence="6 7" key="1">
    <citation type="submission" date="2017-01" db="EMBL/GenBank/DDBJ databases">
        <authorList>
            <consortium name="Urmite Genomes"/>
        </authorList>
    </citation>
    <scope>NUCLEOTIDE SEQUENCE [LARGE SCALE GENOMIC DNA]</scope>
    <source>
        <strain evidence="6 7">AB215</strain>
    </source>
</reference>
<dbReference type="SUPFAM" id="SSF46689">
    <property type="entry name" value="Homeodomain-like"/>
    <property type="match status" value="1"/>
</dbReference>
<dbReference type="Pfam" id="PF00440">
    <property type="entry name" value="TetR_N"/>
    <property type="match status" value="1"/>
</dbReference>
<dbReference type="InterPro" id="IPR050109">
    <property type="entry name" value="HTH-type_TetR-like_transc_reg"/>
</dbReference>
<feature type="non-terminal residue" evidence="6">
    <location>
        <position position="1"/>
    </location>
</feature>
<dbReference type="GO" id="GO:0003700">
    <property type="term" value="F:DNA-binding transcription factor activity"/>
    <property type="evidence" value="ECO:0007669"/>
    <property type="project" value="TreeGrafter"/>
</dbReference>
<sequence length="232" mass="25491">VNSVPAIRRRKFEPDPGERSAILSQASKIVSEGGLGSLTVAHVLSRTQLGTRAFYRHFDSKDALVSAMFLEMARIETRRLRRRMATARDPIGAVAAWIDGRLDLAFNGQIRSDLRKMSLEANSQMFAAPELVSPAYAEMLAPLVESLRRGRELGVFTITKPGSAALAIQGAVWATIERQWARGDHDIGETRELVQDFCLRGLGVAPKAIAAALKYSSPESRERHLEKPNGSP</sequence>
<keyword evidence="3" id="KW-0804">Transcription</keyword>
<dbReference type="GO" id="GO:0000976">
    <property type="term" value="F:transcription cis-regulatory region binding"/>
    <property type="evidence" value="ECO:0007669"/>
    <property type="project" value="TreeGrafter"/>
</dbReference>
<dbReference type="PROSITE" id="PS01081">
    <property type="entry name" value="HTH_TETR_1"/>
    <property type="match status" value="1"/>
</dbReference>
<feature type="domain" description="HTH tetR-type" evidence="5">
    <location>
        <begin position="16"/>
        <end position="76"/>
    </location>
</feature>
<dbReference type="Proteomes" id="UP000240424">
    <property type="component" value="Unassembled WGS sequence"/>
</dbReference>
<evidence type="ECO:0000256" key="2">
    <source>
        <dbReference type="ARBA" id="ARBA00023125"/>
    </source>
</evidence>
<dbReference type="EMBL" id="FUEZ01000004">
    <property type="protein sequence ID" value="SPM41450.1"/>
    <property type="molecule type" value="Genomic_DNA"/>
</dbReference>
<dbReference type="InterPro" id="IPR001647">
    <property type="entry name" value="HTH_TetR"/>
</dbReference>
<feature type="DNA-binding region" description="H-T-H motif" evidence="4">
    <location>
        <begin position="39"/>
        <end position="58"/>
    </location>
</feature>
<dbReference type="PANTHER" id="PTHR30055:SF234">
    <property type="entry name" value="HTH-TYPE TRANSCRIPTIONAL REGULATOR BETI"/>
    <property type="match status" value="1"/>
</dbReference>
<evidence type="ECO:0000256" key="3">
    <source>
        <dbReference type="ARBA" id="ARBA00023163"/>
    </source>
</evidence>
<dbReference type="SUPFAM" id="SSF48498">
    <property type="entry name" value="Tetracyclin repressor-like, C-terminal domain"/>
    <property type="match status" value="1"/>
</dbReference>
<evidence type="ECO:0000259" key="5">
    <source>
        <dbReference type="PROSITE" id="PS50977"/>
    </source>
</evidence>
<dbReference type="PROSITE" id="PS50977">
    <property type="entry name" value="HTH_TETR_2"/>
    <property type="match status" value="1"/>
</dbReference>
<name>A0A2U3PCI7_9MYCO</name>
<gene>
    <name evidence="6" type="ORF">MNAB215_3655</name>
</gene>
<organism evidence="6 7">
    <name type="scientific">Mycobacterium numidiamassiliense</name>
    <dbReference type="NCBI Taxonomy" id="1841861"/>
    <lineage>
        <taxon>Bacteria</taxon>
        <taxon>Bacillati</taxon>
        <taxon>Actinomycetota</taxon>
        <taxon>Actinomycetes</taxon>
        <taxon>Mycobacteriales</taxon>
        <taxon>Mycobacteriaceae</taxon>
        <taxon>Mycobacterium</taxon>
    </lineage>
</organism>
<dbReference type="InterPro" id="IPR009057">
    <property type="entry name" value="Homeodomain-like_sf"/>
</dbReference>
<proteinExistence type="predicted"/>
<dbReference type="InterPro" id="IPR023772">
    <property type="entry name" value="DNA-bd_HTH_TetR-type_CS"/>
</dbReference>
<evidence type="ECO:0000256" key="1">
    <source>
        <dbReference type="ARBA" id="ARBA00023015"/>
    </source>
</evidence>
<keyword evidence="7" id="KW-1185">Reference proteome</keyword>
<dbReference type="PRINTS" id="PR00455">
    <property type="entry name" value="HTHTETR"/>
</dbReference>
<accession>A0A2U3PCI7</accession>
<dbReference type="AlphaFoldDB" id="A0A2U3PCI7"/>
<evidence type="ECO:0000256" key="4">
    <source>
        <dbReference type="PROSITE-ProRule" id="PRU00335"/>
    </source>
</evidence>
<protein>
    <submittedName>
        <fullName evidence="6">TetR family transcriptional regulator</fullName>
    </submittedName>
</protein>
<dbReference type="PANTHER" id="PTHR30055">
    <property type="entry name" value="HTH-TYPE TRANSCRIPTIONAL REGULATOR RUTR"/>
    <property type="match status" value="1"/>
</dbReference>
<evidence type="ECO:0000313" key="7">
    <source>
        <dbReference type="Proteomes" id="UP000240424"/>
    </source>
</evidence>
<dbReference type="InterPro" id="IPR036271">
    <property type="entry name" value="Tet_transcr_reg_TetR-rel_C_sf"/>
</dbReference>
<dbReference type="Gene3D" id="1.10.357.10">
    <property type="entry name" value="Tetracycline Repressor, domain 2"/>
    <property type="match status" value="1"/>
</dbReference>
<keyword evidence="1" id="KW-0805">Transcription regulation</keyword>
<evidence type="ECO:0000313" key="6">
    <source>
        <dbReference type="EMBL" id="SPM41450.1"/>
    </source>
</evidence>